<sequence>MNSPLSSSNLPSFPSLASSTQLQIPEALKAAVTLYENELAAALKLREIACVTLSNRNTAAQARDAYSGGDDATSKELVTTATSLDKLYTEQRTAAKDAAKVVRQYFSQAKSLKENSGFEIDLSPCDVLFKPLRARTLPSPPNPQTQSPEDVEMNTAPSSPLTPLNPLSRSSSMSSIRSNPLQVKTPREPGASLQVSDAPSGPDSASGNQHLPGNGAQRTPSVEPPECVMPAKAATTESDQFQTISAPEQSRAQALNLGPFSLNEPPAAAGSSDSGSAPHNGGFYVQSKVESLTSEHRNSTGFGGYTALPGSNGLYYFPPDSSAQFQTSYSDSWPGTAATQMATSSVDNLTSVQFAHASNLSHHRPAASRAQLHHDFPNLSSADVTIMSDPPRPSFSVSDMRLGAFPSVQGNHQFGKPFNYPRSTTGDHFSEGSLTKQAISSPSDYPFIPIPPLSPAQPSPSLSRNSELEPSSALPSRRNPPSRDTGSSNPRTKQKEHANAEKTKLRSPPPQFSGAPSLTAAIDMARRTQLSSEANYAALMKAVETGEPPVLARSPPPLSPHDTPGLDPLRLGSIRYWKCDEPDKDLATSKHGKGNRKFTALPEDEKNSTAKAAYEAVENFLGRDAVIGPSTRNLLKLNAAVVPACALHGRRLLRHLLTSGAWNIQCPFHSHCTKNTDKRSPYDGNPIASQRDYFFLTGTTYKQLLAETQKDPVAPLQPGHIHCGCPEDPVLLEIILRKVTRLISFDPNSSRQETMQDKFLDPRDRLFLYAVVSNWAALTVDDFSLPYDKLLDLQIERLQCRRASLNMGRSRPPNPAWDDTAPDPDSDSGADNDEGDSDGGTEEH</sequence>
<evidence type="ECO:0000256" key="1">
    <source>
        <dbReference type="SAM" id="MobiDB-lite"/>
    </source>
</evidence>
<evidence type="ECO:0000313" key="2">
    <source>
        <dbReference type="EMBL" id="KAJ3554189.1"/>
    </source>
</evidence>
<evidence type="ECO:0000313" key="3">
    <source>
        <dbReference type="Proteomes" id="UP001213000"/>
    </source>
</evidence>
<feature type="region of interest" description="Disordered" evidence="1">
    <location>
        <begin position="408"/>
        <end position="515"/>
    </location>
</feature>
<feature type="region of interest" description="Disordered" evidence="1">
    <location>
        <begin position="133"/>
        <end position="226"/>
    </location>
</feature>
<feature type="compositionally biased region" description="Low complexity" evidence="1">
    <location>
        <begin position="157"/>
        <end position="178"/>
    </location>
</feature>
<accession>A0AAD5YKE3</accession>
<gene>
    <name evidence="2" type="ORF">NP233_g12476</name>
</gene>
<name>A0AAD5YKE3_9AGAR</name>
<reference evidence="2" key="1">
    <citation type="submission" date="2022-07" db="EMBL/GenBank/DDBJ databases">
        <title>Genome Sequence of Leucocoprinus birnbaumii.</title>
        <authorList>
            <person name="Buettner E."/>
        </authorList>
    </citation>
    <scope>NUCLEOTIDE SEQUENCE</scope>
    <source>
        <strain evidence="2">VT141</strain>
    </source>
</reference>
<feature type="compositionally biased region" description="Polar residues" evidence="1">
    <location>
        <begin position="421"/>
        <end position="443"/>
    </location>
</feature>
<feature type="region of interest" description="Disordered" evidence="1">
    <location>
        <begin position="258"/>
        <end position="281"/>
    </location>
</feature>
<dbReference type="AlphaFoldDB" id="A0AAD5YKE3"/>
<feature type="compositionally biased region" description="Acidic residues" evidence="1">
    <location>
        <begin position="820"/>
        <end position="844"/>
    </location>
</feature>
<feature type="compositionally biased region" description="Basic and acidic residues" evidence="1">
    <location>
        <begin position="493"/>
        <end position="504"/>
    </location>
</feature>
<comment type="caution">
    <text evidence="2">The sequence shown here is derived from an EMBL/GenBank/DDBJ whole genome shotgun (WGS) entry which is preliminary data.</text>
</comment>
<proteinExistence type="predicted"/>
<organism evidence="2 3">
    <name type="scientific">Leucocoprinus birnbaumii</name>
    <dbReference type="NCBI Taxonomy" id="56174"/>
    <lineage>
        <taxon>Eukaryota</taxon>
        <taxon>Fungi</taxon>
        <taxon>Dikarya</taxon>
        <taxon>Basidiomycota</taxon>
        <taxon>Agaricomycotina</taxon>
        <taxon>Agaricomycetes</taxon>
        <taxon>Agaricomycetidae</taxon>
        <taxon>Agaricales</taxon>
        <taxon>Agaricineae</taxon>
        <taxon>Agaricaceae</taxon>
        <taxon>Leucocoprinus</taxon>
    </lineage>
</organism>
<feature type="compositionally biased region" description="Pro residues" evidence="1">
    <location>
        <begin position="448"/>
        <end position="458"/>
    </location>
</feature>
<feature type="compositionally biased region" description="Polar residues" evidence="1">
    <location>
        <begin position="193"/>
        <end position="220"/>
    </location>
</feature>
<dbReference type="EMBL" id="JANIEX010001817">
    <property type="protein sequence ID" value="KAJ3554189.1"/>
    <property type="molecule type" value="Genomic_DNA"/>
</dbReference>
<protein>
    <submittedName>
        <fullName evidence="2">Uncharacterized protein</fullName>
    </submittedName>
</protein>
<keyword evidence="3" id="KW-1185">Reference proteome</keyword>
<feature type="compositionally biased region" description="Polar residues" evidence="1">
    <location>
        <begin position="482"/>
        <end position="491"/>
    </location>
</feature>
<dbReference type="Proteomes" id="UP001213000">
    <property type="component" value="Unassembled WGS sequence"/>
</dbReference>
<feature type="compositionally biased region" description="Low complexity" evidence="1">
    <location>
        <begin position="265"/>
        <end position="278"/>
    </location>
</feature>
<feature type="region of interest" description="Disordered" evidence="1">
    <location>
        <begin position="804"/>
        <end position="844"/>
    </location>
</feature>